<dbReference type="RefSeq" id="WP_080690917.1">
    <property type="nucleotide sequence ID" value="NZ_AP038752.1"/>
</dbReference>
<dbReference type="Proteomes" id="UP001163211">
    <property type="component" value="Unassembled WGS sequence"/>
</dbReference>
<organism evidence="1 2">
    <name type="scientific">Enterobacter pseudoroggenkampii</name>
    <dbReference type="NCBI Taxonomy" id="2996112"/>
    <lineage>
        <taxon>Bacteria</taxon>
        <taxon>Pseudomonadati</taxon>
        <taxon>Pseudomonadota</taxon>
        <taxon>Gammaproteobacteria</taxon>
        <taxon>Enterobacterales</taxon>
        <taxon>Enterobacteriaceae</taxon>
        <taxon>Enterobacter</taxon>
    </lineage>
</organism>
<accession>A0ABT3XBG7</accession>
<comment type="caution">
    <text evidence="1">The sequence shown here is derived from an EMBL/GenBank/DDBJ whole genome shotgun (WGS) entry which is preliminary data.</text>
</comment>
<sequence length="33" mass="3583">MGFNGGINTYVYATNPLNWVDPLGLKAKCAPTR</sequence>
<reference evidence="1" key="1">
    <citation type="submission" date="2022-11" db="EMBL/GenBank/DDBJ databases">
        <title>The draft genomes of two Enterobacter strains.</title>
        <authorList>
            <person name="He Y."/>
            <person name="Wu S."/>
            <person name="Feng Y."/>
            <person name="Zong Z."/>
        </authorList>
    </citation>
    <scope>NUCLEOTIDE SEQUENCE</scope>
    <source>
        <strain evidence="1">155092</strain>
    </source>
</reference>
<evidence type="ECO:0000313" key="2">
    <source>
        <dbReference type="Proteomes" id="UP001163211"/>
    </source>
</evidence>
<evidence type="ECO:0000313" key="1">
    <source>
        <dbReference type="EMBL" id="MCX8303165.1"/>
    </source>
</evidence>
<protein>
    <recommendedName>
        <fullName evidence="3">Rhs family protein</fullName>
    </recommendedName>
</protein>
<keyword evidence="2" id="KW-1185">Reference proteome</keyword>
<dbReference type="EMBL" id="JAPMLV010000001">
    <property type="protein sequence ID" value="MCX8303165.1"/>
    <property type="molecule type" value="Genomic_DNA"/>
</dbReference>
<name>A0ABT3XBG7_9ENTR</name>
<gene>
    <name evidence="1" type="ORF">OTG14_09335</name>
</gene>
<proteinExistence type="predicted"/>
<evidence type="ECO:0008006" key="3">
    <source>
        <dbReference type="Google" id="ProtNLM"/>
    </source>
</evidence>